<proteinExistence type="inferred from homology"/>
<dbReference type="InterPro" id="IPR043683">
    <property type="entry name" value="TetX_monooxygenase"/>
</dbReference>
<dbReference type="PANTHER" id="PTHR46972">
    <property type="entry name" value="MONOOXYGENASE ASQM-RELATED"/>
    <property type="match status" value="1"/>
</dbReference>
<evidence type="ECO:0000313" key="7">
    <source>
        <dbReference type="EMBL" id="QBD76671.1"/>
    </source>
</evidence>
<comment type="catalytic activity">
    <reaction evidence="5">
        <text>a tetracycline + NADPH + O2 + H(+) = an 11a-hydroxytetracycline + NADP(+) + H2O</text>
        <dbReference type="Rhea" id="RHEA:61444"/>
        <dbReference type="ChEBI" id="CHEBI:15377"/>
        <dbReference type="ChEBI" id="CHEBI:15378"/>
        <dbReference type="ChEBI" id="CHEBI:15379"/>
        <dbReference type="ChEBI" id="CHEBI:57783"/>
        <dbReference type="ChEBI" id="CHEBI:58349"/>
        <dbReference type="ChEBI" id="CHEBI:144644"/>
        <dbReference type="ChEBI" id="CHEBI:144645"/>
    </reaction>
</comment>
<dbReference type="SUPFAM" id="SSF51905">
    <property type="entry name" value="FAD/NAD(P)-binding domain"/>
    <property type="match status" value="1"/>
</dbReference>
<keyword evidence="4 5" id="KW-0503">Monooxygenase</keyword>
<feature type="binding site" evidence="5">
    <location>
        <position position="44"/>
    </location>
    <ligand>
        <name>NADPH</name>
        <dbReference type="ChEBI" id="CHEBI:57783"/>
    </ligand>
</feature>
<keyword evidence="5" id="KW-0547">Nucleotide-binding</keyword>
<feature type="binding site" evidence="5">
    <location>
        <position position="51"/>
    </location>
    <ligand>
        <name>FAD</name>
        <dbReference type="ChEBI" id="CHEBI:57692"/>
    </ligand>
</feature>
<dbReference type="PRINTS" id="PR00420">
    <property type="entry name" value="RNGMNOXGNASE"/>
</dbReference>
<evidence type="ECO:0000256" key="1">
    <source>
        <dbReference type="ARBA" id="ARBA00022630"/>
    </source>
</evidence>
<comment type="cofactor">
    <cofactor evidence="5">
        <name>FAD</name>
        <dbReference type="ChEBI" id="CHEBI:57692"/>
    </cofactor>
</comment>
<dbReference type="RefSeq" id="WP_129887673.1">
    <property type="nucleotide sequence ID" value="NZ_CP035758.1"/>
</dbReference>
<dbReference type="KEGG" id="kbs:EPA93_11920"/>
<name>A0A4V0YYL8_KTERU</name>
<feature type="domain" description="FAD-binding" evidence="6">
    <location>
        <begin position="296"/>
        <end position="332"/>
    </location>
</feature>
<evidence type="ECO:0000256" key="3">
    <source>
        <dbReference type="ARBA" id="ARBA00023002"/>
    </source>
</evidence>
<dbReference type="GO" id="GO:0071949">
    <property type="term" value="F:FAD binding"/>
    <property type="evidence" value="ECO:0007669"/>
    <property type="project" value="InterPro"/>
</dbReference>
<reference evidence="7 8" key="1">
    <citation type="submission" date="2019-01" db="EMBL/GenBank/DDBJ databases">
        <title>Ktedonosporobacter rubrisoli SCAWS-G2.</title>
        <authorList>
            <person name="Huang Y."/>
            <person name="Yan B."/>
        </authorList>
    </citation>
    <scope>NUCLEOTIDE SEQUENCE [LARGE SCALE GENOMIC DNA]</scope>
    <source>
        <strain evidence="7 8">SCAWS-G2</strain>
    </source>
</reference>
<dbReference type="Proteomes" id="UP000290365">
    <property type="component" value="Chromosome"/>
</dbReference>
<accession>A0A4V0YYL8</accession>
<evidence type="ECO:0000256" key="2">
    <source>
        <dbReference type="ARBA" id="ARBA00022827"/>
    </source>
</evidence>
<comment type="subcellular location">
    <subcellularLocation>
        <location evidence="5">Cytoplasm</location>
    </subcellularLocation>
</comment>
<dbReference type="InterPro" id="IPR036188">
    <property type="entry name" value="FAD/NAD-bd_sf"/>
</dbReference>
<evidence type="ECO:0000259" key="6">
    <source>
        <dbReference type="Pfam" id="PF01494"/>
    </source>
</evidence>
<keyword evidence="3 5" id="KW-0560">Oxidoreductase</keyword>
<keyword evidence="8" id="KW-1185">Reference proteome</keyword>
<comment type="similarity">
    <text evidence="5">Belongs to the aromatic-ring hydroxylase family. TetX subfamily.</text>
</comment>
<keyword evidence="1 5" id="KW-0285">Flavoprotein</keyword>
<gene>
    <name evidence="7" type="ORF">EPA93_11920</name>
</gene>
<dbReference type="AlphaFoldDB" id="A0A4V0YYL8"/>
<protein>
    <recommendedName>
        <fullName evidence="5">Flavin-dependent monooxygenase</fullName>
    </recommendedName>
    <alternativeName>
        <fullName evidence="5">TetX monooxygenase</fullName>
        <shortName evidence="5">TetX</shortName>
        <ecNumber evidence="5">1.14.13.-</ecNumber>
    </alternativeName>
</protein>
<evidence type="ECO:0000256" key="5">
    <source>
        <dbReference type="HAMAP-Rule" id="MF_00845"/>
    </source>
</evidence>
<dbReference type="InterPro" id="IPR002938">
    <property type="entry name" value="FAD-bd"/>
</dbReference>
<dbReference type="Pfam" id="PF01494">
    <property type="entry name" value="FAD_binding_3"/>
    <property type="match status" value="2"/>
</dbReference>
<dbReference type="PANTHER" id="PTHR46972:SF1">
    <property type="entry name" value="FAD DEPENDENT OXIDOREDUCTASE DOMAIN-CONTAINING PROTEIN"/>
    <property type="match status" value="1"/>
</dbReference>
<dbReference type="GO" id="GO:0046677">
    <property type="term" value="P:response to antibiotic"/>
    <property type="evidence" value="ECO:0007669"/>
    <property type="project" value="InterPro"/>
</dbReference>
<keyword evidence="5" id="KW-0963">Cytoplasm</keyword>
<keyword evidence="2 5" id="KW-0274">FAD</keyword>
<comment type="domain">
    <text evidence="5">Consists of an N-terminal FAD-binding domain with a Rossman fold and a C-terminal substrate-binding domain.</text>
</comment>
<feature type="binding site" evidence="5">
    <location>
        <position position="107"/>
    </location>
    <ligand>
        <name>FAD</name>
        <dbReference type="ChEBI" id="CHEBI:57692"/>
    </ligand>
</feature>
<feature type="domain" description="FAD-binding" evidence="6">
    <location>
        <begin position="9"/>
        <end position="172"/>
    </location>
</feature>
<dbReference type="Gene3D" id="3.50.50.60">
    <property type="entry name" value="FAD/NAD(P)-binding domain"/>
    <property type="match status" value="1"/>
</dbReference>
<dbReference type="OrthoDB" id="151416at2"/>
<dbReference type="EMBL" id="CP035758">
    <property type="protein sequence ID" value="QBD76671.1"/>
    <property type="molecule type" value="Genomic_DNA"/>
</dbReference>
<dbReference type="GO" id="GO:0004497">
    <property type="term" value="F:monooxygenase activity"/>
    <property type="evidence" value="ECO:0007669"/>
    <property type="project" value="UniProtKB-UniRule"/>
</dbReference>
<sequence>MAQPTFPRIAIIGAGPGGLTLARLLQIQGYTPTIFEKEAYPNERSQGGSLDLHPDTGQLAVHRAGLDKQFQAIARYQDEGLRILDKQGTILLEDKEDAERWHPEVDRIELRAMLLTSLTPNSVQWGKALSSVQPTGDGTHTLLFEDGQSEVFDLVVGADGAWSRVRPLLSAASPEYVGQSSIELEIDDVDRQYPHIARLMGRGTILAVSGLKGLVAQRNAHGHIRVYVTLGVKEEEIAALGIDVAQPARTRAQLIALFPDWNPDLLELIRVCNDNMVIRSTYMLPIGHSWDTHPGVTLIGDAAHLMAPTGGQGVNQAMRDAVELAEALGKCSTLEEAIQMYEQSMFVRARWAAELTAEGLDKIISEDAPASTLAFFRKFIKE</sequence>
<comment type="function">
    <text evidence="5">An FAD-requiring monooxygenase active on some tetracycline antibiotic derivatives, which leads to their inactivation. Hydroxylates carbon 11a of tetracycline and some analogs.</text>
</comment>
<evidence type="ECO:0000256" key="4">
    <source>
        <dbReference type="ARBA" id="ARBA00023033"/>
    </source>
</evidence>
<keyword evidence="5" id="KW-0521">NADP</keyword>
<organism evidence="7 8">
    <name type="scientific">Ktedonosporobacter rubrisoli</name>
    <dbReference type="NCBI Taxonomy" id="2509675"/>
    <lineage>
        <taxon>Bacteria</taxon>
        <taxon>Bacillati</taxon>
        <taxon>Chloroflexota</taxon>
        <taxon>Ktedonobacteria</taxon>
        <taxon>Ktedonobacterales</taxon>
        <taxon>Ktedonosporobacteraceae</taxon>
        <taxon>Ktedonosporobacter</taxon>
    </lineage>
</organism>
<feature type="binding site" evidence="5">
    <location>
        <position position="301"/>
    </location>
    <ligand>
        <name>FAD</name>
        <dbReference type="ChEBI" id="CHEBI:57692"/>
    </ligand>
</feature>
<dbReference type="HAMAP" id="MF_00845">
    <property type="entry name" value="TetX_monooxygenase"/>
    <property type="match status" value="1"/>
</dbReference>
<evidence type="ECO:0000313" key="8">
    <source>
        <dbReference type="Proteomes" id="UP000290365"/>
    </source>
</evidence>
<dbReference type="EC" id="1.14.13.-" evidence="5"/>
<dbReference type="GO" id="GO:0005737">
    <property type="term" value="C:cytoplasm"/>
    <property type="evidence" value="ECO:0007669"/>
    <property type="project" value="UniProtKB-SubCell"/>
</dbReference>
<comment type="subunit">
    <text evidence="5">Monomer.</text>
</comment>